<keyword evidence="2" id="KW-0645">Protease</keyword>
<dbReference type="AlphaFoldDB" id="A0A9N9JAB7"/>
<protein>
    <submittedName>
        <fullName evidence="10">11492_t:CDS:1</fullName>
    </submittedName>
</protein>
<keyword evidence="4" id="KW-0064">Aspartyl protease</keyword>
<keyword evidence="5" id="KW-0378">Hydrolase</keyword>
<dbReference type="InterPro" id="IPR033121">
    <property type="entry name" value="PEPTIDASE_A1"/>
</dbReference>
<dbReference type="Gene3D" id="2.40.70.10">
    <property type="entry name" value="Acid Proteases"/>
    <property type="match status" value="1"/>
</dbReference>
<dbReference type="EMBL" id="CAJVPS010053542">
    <property type="protein sequence ID" value="CAG8772729.1"/>
    <property type="molecule type" value="Genomic_DNA"/>
</dbReference>
<proteinExistence type="inferred from homology"/>
<feature type="domain" description="Peptidase A1" evidence="9">
    <location>
        <begin position="36"/>
        <end position="148"/>
    </location>
</feature>
<evidence type="ECO:0000256" key="3">
    <source>
        <dbReference type="ARBA" id="ARBA00022729"/>
    </source>
</evidence>
<dbReference type="InterPro" id="IPR001461">
    <property type="entry name" value="Aspartic_peptidase_A1"/>
</dbReference>
<accession>A0A9N9JAB7</accession>
<dbReference type="InterPro" id="IPR034164">
    <property type="entry name" value="Pepsin-like_dom"/>
</dbReference>
<dbReference type="GO" id="GO:0004190">
    <property type="term" value="F:aspartic-type endopeptidase activity"/>
    <property type="evidence" value="ECO:0007669"/>
    <property type="project" value="UniProtKB-KW"/>
</dbReference>
<dbReference type="OrthoDB" id="15189at2759"/>
<feature type="non-terminal residue" evidence="10">
    <location>
        <position position="1"/>
    </location>
</feature>
<feature type="non-terminal residue" evidence="10">
    <location>
        <position position="148"/>
    </location>
</feature>
<dbReference type="Pfam" id="PF00026">
    <property type="entry name" value="Asp"/>
    <property type="match status" value="1"/>
</dbReference>
<gene>
    <name evidence="10" type="ORF">ALEPTO_LOCUS14236</name>
</gene>
<evidence type="ECO:0000313" key="10">
    <source>
        <dbReference type="EMBL" id="CAG8772729.1"/>
    </source>
</evidence>
<comment type="caution">
    <text evidence="10">The sequence shown here is derived from an EMBL/GenBank/DDBJ whole genome shotgun (WGS) entry which is preliminary data.</text>
</comment>
<evidence type="ECO:0000256" key="6">
    <source>
        <dbReference type="ARBA" id="ARBA00023145"/>
    </source>
</evidence>
<dbReference type="FunFam" id="2.40.70.10:FF:000008">
    <property type="entry name" value="Cathepsin D"/>
    <property type="match status" value="1"/>
</dbReference>
<dbReference type="CDD" id="cd05471">
    <property type="entry name" value="pepsin_like"/>
    <property type="match status" value="1"/>
</dbReference>
<dbReference type="PANTHER" id="PTHR47966">
    <property type="entry name" value="BETA-SITE APP-CLEAVING ENZYME, ISOFORM A-RELATED"/>
    <property type="match status" value="1"/>
</dbReference>
<dbReference type="PROSITE" id="PS00141">
    <property type="entry name" value="ASP_PROTEASE"/>
    <property type="match status" value="1"/>
</dbReference>
<dbReference type="InterPro" id="IPR001969">
    <property type="entry name" value="Aspartic_peptidase_AS"/>
</dbReference>
<organism evidence="10 11">
    <name type="scientific">Ambispora leptoticha</name>
    <dbReference type="NCBI Taxonomy" id="144679"/>
    <lineage>
        <taxon>Eukaryota</taxon>
        <taxon>Fungi</taxon>
        <taxon>Fungi incertae sedis</taxon>
        <taxon>Mucoromycota</taxon>
        <taxon>Glomeromycotina</taxon>
        <taxon>Glomeromycetes</taxon>
        <taxon>Archaeosporales</taxon>
        <taxon>Ambisporaceae</taxon>
        <taxon>Ambispora</taxon>
    </lineage>
</organism>
<name>A0A9N9JAB7_9GLOM</name>
<reference evidence="10" key="1">
    <citation type="submission" date="2021-06" db="EMBL/GenBank/DDBJ databases">
        <authorList>
            <person name="Kallberg Y."/>
            <person name="Tangrot J."/>
            <person name="Rosling A."/>
        </authorList>
    </citation>
    <scope>NUCLEOTIDE SEQUENCE</scope>
    <source>
        <strain evidence="10">FL130A</strain>
    </source>
</reference>
<dbReference type="InterPro" id="IPR021109">
    <property type="entry name" value="Peptidase_aspartic_dom_sf"/>
</dbReference>
<evidence type="ECO:0000256" key="1">
    <source>
        <dbReference type="ARBA" id="ARBA00007447"/>
    </source>
</evidence>
<keyword evidence="11" id="KW-1185">Reference proteome</keyword>
<keyword evidence="7 8" id="KW-1015">Disulfide bond</keyword>
<dbReference type="PROSITE" id="PS51767">
    <property type="entry name" value="PEPTIDASE_A1"/>
    <property type="match status" value="1"/>
</dbReference>
<dbReference type="PANTHER" id="PTHR47966:SF51">
    <property type="entry name" value="BETA-SITE APP-CLEAVING ENZYME, ISOFORM A-RELATED"/>
    <property type="match status" value="1"/>
</dbReference>
<evidence type="ECO:0000256" key="7">
    <source>
        <dbReference type="ARBA" id="ARBA00023157"/>
    </source>
</evidence>
<evidence type="ECO:0000256" key="8">
    <source>
        <dbReference type="PIRSR" id="PIRSR601461-2"/>
    </source>
</evidence>
<evidence type="ECO:0000256" key="2">
    <source>
        <dbReference type="ARBA" id="ARBA00022670"/>
    </source>
</evidence>
<keyword evidence="3" id="KW-0732">Signal</keyword>
<sequence>TINAAPTQKSLVHTISLQKHRFSDKNTLKQKLALEKNHVLSKYSKKGAFTVIFDTGSSDFWVPSKDCVSLACGGDHLFDPSKSKTFKNIGKSFDFRYGSGEVRGTTGSDDLSVAGAIVKGQVFGLATDVNLDFVEGFDGILGMAFDSL</sequence>
<evidence type="ECO:0000259" key="9">
    <source>
        <dbReference type="PROSITE" id="PS51767"/>
    </source>
</evidence>
<evidence type="ECO:0000313" key="11">
    <source>
        <dbReference type="Proteomes" id="UP000789508"/>
    </source>
</evidence>
<evidence type="ECO:0000256" key="4">
    <source>
        <dbReference type="ARBA" id="ARBA00022750"/>
    </source>
</evidence>
<dbReference type="Proteomes" id="UP000789508">
    <property type="component" value="Unassembled WGS sequence"/>
</dbReference>
<keyword evidence="6" id="KW-0865">Zymogen</keyword>
<dbReference type="GO" id="GO:0006508">
    <property type="term" value="P:proteolysis"/>
    <property type="evidence" value="ECO:0007669"/>
    <property type="project" value="UniProtKB-KW"/>
</dbReference>
<dbReference type="SUPFAM" id="SSF50630">
    <property type="entry name" value="Acid proteases"/>
    <property type="match status" value="1"/>
</dbReference>
<evidence type="ECO:0000256" key="5">
    <source>
        <dbReference type="ARBA" id="ARBA00022801"/>
    </source>
</evidence>
<comment type="similarity">
    <text evidence="1">Belongs to the peptidase A1 family.</text>
</comment>
<feature type="disulfide bond" evidence="8">
    <location>
        <begin position="67"/>
        <end position="72"/>
    </location>
</feature>